<dbReference type="SUPFAM" id="SSF51679">
    <property type="entry name" value="Bacterial luciferase-like"/>
    <property type="match status" value="1"/>
</dbReference>
<feature type="domain" description="Luciferase-like" evidence="1">
    <location>
        <begin position="3"/>
        <end position="58"/>
    </location>
</feature>
<dbReference type="Gene3D" id="3.20.20.30">
    <property type="entry name" value="Luciferase-like domain"/>
    <property type="match status" value="1"/>
</dbReference>
<dbReference type="InterPro" id="IPR011251">
    <property type="entry name" value="Luciferase-like_dom"/>
</dbReference>
<dbReference type="InterPro" id="IPR036661">
    <property type="entry name" value="Luciferase-like_sf"/>
</dbReference>
<gene>
    <name evidence="2" type="ORF">VXC91_37490</name>
</gene>
<keyword evidence="3" id="KW-1185">Reference proteome</keyword>
<dbReference type="Proteomes" id="UP001333996">
    <property type="component" value="Unassembled WGS sequence"/>
</dbReference>
<organism evidence="2 3">
    <name type="scientific">Streptomyces chiangmaiensis</name>
    <dbReference type="NCBI Taxonomy" id="766497"/>
    <lineage>
        <taxon>Bacteria</taxon>
        <taxon>Bacillati</taxon>
        <taxon>Actinomycetota</taxon>
        <taxon>Actinomycetes</taxon>
        <taxon>Kitasatosporales</taxon>
        <taxon>Streptomycetaceae</taxon>
        <taxon>Streptomyces</taxon>
    </lineage>
</organism>
<evidence type="ECO:0000259" key="1">
    <source>
        <dbReference type="Pfam" id="PF00296"/>
    </source>
</evidence>
<evidence type="ECO:0000313" key="2">
    <source>
        <dbReference type="EMBL" id="MED7827443.1"/>
    </source>
</evidence>
<dbReference type="Pfam" id="PF00296">
    <property type="entry name" value="Bac_luciferase"/>
    <property type="match status" value="1"/>
</dbReference>
<evidence type="ECO:0000313" key="3">
    <source>
        <dbReference type="Proteomes" id="UP001333996"/>
    </source>
</evidence>
<proteinExistence type="predicted"/>
<comment type="caution">
    <text evidence="2">The sequence shown here is derived from an EMBL/GenBank/DDBJ whole genome shotgun (WGS) entry which is preliminary data.</text>
</comment>
<accession>A0ABU7FU05</accession>
<name>A0ABU7FU05_9ACTN</name>
<dbReference type="EMBL" id="JAYWVC010000233">
    <property type="protein sequence ID" value="MED7827443.1"/>
    <property type="molecule type" value="Genomic_DNA"/>
</dbReference>
<reference evidence="2" key="1">
    <citation type="submission" date="2024-01" db="EMBL/GenBank/DDBJ databases">
        <title>First draft genome sequence data of TA4-1, the type strain of Gram-positive actinobacterium Streptomyces chiangmaiensis.</title>
        <authorList>
            <person name="Yasawong M."/>
            <person name="Nantapong N."/>
        </authorList>
    </citation>
    <scope>NUCLEOTIDE SEQUENCE</scope>
    <source>
        <strain evidence="2">TA4-1</strain>
    </source>
</reference>
<sequence>MAYGYEKEARTVQELYLSGRKKEAEAAVPEELCELTSLCGPESYVRERVEAFRAAGVDMLNVTPVGPDPARRVETVKSWL</sequence>
<protein>
    <submittedName>
        <fullName evidence="2">LLM class flavin-dependent oxidoreductase</fullName>
    </submittedName>
</protein>